<organism evidence="1 2">
    <name type="scientific">Perilla frutescens var. hirtella</name>
    <name type="common">Perilla citriodora</name>
    <name type="synonym">Perilla setoyensis</name>
    <dbReference type="NCBI Taxonomy" id="608512"/>
    <lineage>
        <taxon>Eukaryota</taxon>
        <taxon>Viridiplantae</taxon>
        <taxon>Streptophyta</taxon>
        <taxon>Embryophyta</taxon>
        <taxon>Tracheophyta</taxon>
        <taxon>Spermatophyta</taxon>
        <taxon>Magnoliopsida</taxon>
        <taxon>eudicotyledons</taxon>
        <taxon>Gunneridae</taxon>
        <taxon>Pentapetalae</taxon>
        <taxon>asterids</taxon>
        <taxon>lamiids</taxon>
        <taxon>Lamiales</taxon>
        <taxon>Lamiaceae</taxon>
        <taxon>Nepetoideae</taxon>
        <taxon>Elsholtzieae</taxon>
        <taxon>Perilla</taxon>
    </lineage>
</organism>
<protein>
    <submittedName>
        <fullName evidence="1">Uncharacterized protein</fullName>
    </submittedName>
</protein>
<name>A0AAD4P1V6_PERFH</name>
<gene>
    <name evidence="1" type="ORF">C2S53_002069</name>
</gene>
<comment type="caution">
    <text evidence="1">The sequence shown here is derived from an EMBL/GenBank/DDBJ whole genome shotgun (WGS) entry which is preliminary data.</text>
</comment>
<dbReference type="EMBL" id="SDAM02001008">
    <property type="protein sequence ID" value="KAH6823075.1"/>
    <property type="molecule type" value="Genomic_DNA"/>
</dbReference>
<proteinExistence type="predicted"/>
<reference evidence="1 2" key="1">
    <citation type="journal article" date="2021" name="Nat. Commun.">
        <title>Incipient diploidization of the medicinal plant Perilla within 10,000 years.</title>
        <authorList>
            <person name="Zhang Y."/>
            <person name="Shen Q."/>
            <person name="Leng L."/>
            <person name="Zhang D."/>
            <person name="Chen S."/>
            <person name="Shi Y."/>
            <person name="Ning Z."/>
            <person name="Chen S."/>
        </authorList>
    </citation>
    <scope>NUCLEOTIDE SEQUENCE [LARGE SCALE GENOMIC DNA]</scope>
    <source>
        <strain evidence="2">cv. PC099</strain>
    </source>
</reference>
<evidence type="ECO:0000313" key="1">
    <source>
        <dbReference type="EMBL" id="KAH6823075.1"/>
    </source>
</evidence>
<evidence type="ECO:0000313" key="2">
    <source>
        <dbReference type="Proteomes" id="UP001190926"/>
    </source>
</evidence>
<dbReference type="AlphaFoldDB" id="A0AAD4P1V6"/>
<sequence>MTFWSGVASCLEVFTSLIKVLRIADSGRKSSIGFVYGELVQAKKNIKIAEHSIPKNYEPIIEVIDARIKDMLDSPLHLTTYLLNPFLSLQESASSFGARCRDQND</sequence>
<dbReference type="Proteomes" id="UP001190926">
    <property type="component" value="Unassembled WGS sequence"/>
</dbReference>
<accession>A0AAD4P1V6</accession>
<dbReference type="InterPro" id="IPR012337">
    <property type="entry name" value="RNaseH-like_sf"/>
</dbReference>
<keyword evidence="2" id="KW-1185">Reference proteome</keyword>
<dbReference type="SUPFAM" id="SSF53098">
    <property type="entry name" value="Ribonuclease H-like"/>
    <property type="match status" value="1"/>
</dbReference>